<dbReference type="AlphaFoldDB" id="A0A8H6HA63"/>
<name>A0A8H6HA63_9AGAR</name>
<accession>A0A8H6HA63</accession>
<comment type="caution">
    <text evidence="2">The sequence shown here is derived from an EMBL/GenBank/DDBJ whole genome shotgun (WGS) entry which is preliminary data.</text>
</comment>
<dbReference type="EMBL" id="JACGCI010000148">
    <property type="protein sequence ID" value="KAF6743295.1"/>
    <property type="molecule type" value="Genomic_DNA"/>
</dbReference>
<keyword evidence="3" id="KW-1185">Reference proteome</keyword>
<evidence type="ECO:0000256" key="1">
    <source>
        <dbReference type="SAM" id="MobiDB-lite"/>
    </source>
</evidence>
<proteinExistence type="predicted"/>
<dbReference type="Proteomes" id="UP000521943">
    <property type="component" value="Unassembled WGS sequence"/>
</dbReference>
<reference evidence="2 3" key="1">
    <citation type="submission" date="2020-07" db="EMBL/GenBank/DDBJ databases">
        <title>Comparative genomics of pyrophilous fungi reveals a link between fire events and developmental genes.</title>
        <authorList>
            <consortium name="DOE Joint Genome Institute"/>
            <person name="Steindorff A.S."/>
            <person name="Carver A."/>
            <person name="Calhoun S."/>
            <person name="Stillman K."/>
            <person name="Liu H."/>
            <person name="Lipzen A."/>
            <person name="Pangilinan J."/>
            <person name="Labutti K."/>
            <person name="Bruns T.D."/>
            <person name="Grigoriev I.V."/>
        </authorList>
    </citation>
    <scope>NUCLEOTIDE SEQUENCE [LARGE SCALE GENOMIC DNA]</scope>
    <source>
        <strain evidence="2 3">CBS 144469</strain>
    </source>
</reference>
<feature type="region of interest" description="Disordered" evidence="1">
    <location>
        <begin position="81"/>
        <end position="116"/>
    </location>
</feature>
<feature type="compositionally biased region" description="Basic and acidic residues" evidence="1">
    <location>
        <begin position="177"/>
        <end position="192"/>
    </location>
</feature>
<organism evidence="2 3">
    <name type="scientific">Ephemerocybe angulata</name>
    <dbReference type="NCBI Taxonomy" id="980116"/>
    <lineage>
        <taxon>Eukaryota</taxon>
        <taxon>Fungi</taxon>
        <taxon>Dikarya</taxon>
        <taxon>Basidiomycota</taxon>
        <taxon>Agaricomycotina</taxon>
        <taxon>Agaricomycetes</taxon>
        <taxon>Agaricomycetidae</taxon>
        <taxon>Agaricales</taxon>
        <taxon>Agaricineae</taxon>
        <taxon>Psathyrellaceae</taxon>
        <taxon>Ephemerocybe</taxon>
    </lineage>
</organism>
<sequence>MAQKQCSEVTQAHGKFDEGSLTSAFSARLPNQLEGWSEMDDLRDGRGVKSNLGLFQGGRDTERHELGVWFSLDDQQWDARASHGQTRSQLYGGSGSTLSEHTRVKPTAPRPSSRTGRPFMSLNWVRALCLSTEEQVRQAAFASAFGAAGFRVVSGYNDTARCGQYRKVIAEQEEGEDTRRRHNEGDGRKEEAGAATDAESLSFANLRNIGAPSRREDLFGL</sequence>
<gene>
    <name evidence="2" type="ORF">DFP72DRAFT_859000</name>
</gene>
<feature type="compositionally biased region" description="Polar residues" evidence="1">
    <location>
        <begin position="83"/>
        <end position="99"/>
    </location>
</feature>
<evidence type="ECO:0000313" key="2">
    <source>
        <dbReference type="EMBL" id="KAF6743295.1"/>
    </source>
</evidence>
<feature type="region of interest" description="Disordered" evidence="1">
    <location>
        <begin position="173"/>
        <end position="199"/>
    </location>
</feature>
<evidence type="ECO:0000313" key="3">
    <source>
        <dbReference type="Proteomes" id="UP000521943"/>
    </source>
</evidence>
<protein>
    <submittedName>
        <fullName evidence="2">Uncharacterized protein</fullName>
    </submittedName>
</protein>